<dbReference type="InterPro" id="IPR045683">
    <property type="entry name" value="DUF6192"/>
</dbReference>
<evidence type="ECO:0000313" key="1">
    <source>
        <dbReference type="EMBL" id="TDZ47615.1"/>
    </source>
</evidence>
<dbReference type="GeneID" id="45762849"/>
<sequence>MPEKIGNVSKRRYDQLVAEGRNLVEQQSRCQFELGDRALEIEPLQPRGGAHPGPGVELLSVTAAIAMYAQDIGLAASTIMDYRWVASRWPTGQRVHTVSHYIHKVLAGHDNRYALIQQPPTNSRTGERRWDSEAARRAVGWTPRTPVTSQEKVNQVHDLTKDDHVAVSVARDLLKRPNVAFEAMGDQSARHAVNSAQYDRSRQTIVCARQRTPAIRALEHSIEYIDLVGACAQFVAGVGRILPNLRGQEFSTQEKAAVQQNLARVRSTADWIQHAMDTGDVSLDEALAELLKGG</sequence>
<reference evidence="1 2" key="1">
    <citation type="journal article" date="2019" name="Sci. Rep.">
        <title>Extended insight into the Mycobacterium chelonae-abscessus complex through whole genome sequencing of Mycobacterium salmoniphilum outbreak and Mycobacterium salmoniphilum-like strains.</title>
        <authorList>
            <person name="Behra P.R.K."/>
            <person name="Das S."/>
            <person name="Pettersson B.M.F."/>
            <person name="Shirreff L."/>
            <person name="DuCote T."/>
            <person name="Jacobsson K.G."/>
            <person name="Ennis D.G."/>
            <person name="Kirsebom L.A."/>
        </authorList>
    </citation>
    <scope>NUCLEOTIDE SEQUENCE [LARGE SCALE GENOMIC DNA]</scope>
    <source>
        <strain evidence="1 2">CCUG 63697</strain>
    </source>
</reference>
<dbReference type="AlphaFoldDB" id="A0A4R8QUI5"/>
<dbReference type="Proteomes" id="UP000295165">
    <property type="component" value="Unassembled WGS sequence"/>
</dbReference>
<evidence type="ECO:0008006" key="3">
    <source>
        <dbReference type="Google" id="ProtNLM"/>
    </source>
</evidence>
<evidence type="ECO:0000313" key="2">
    <source>
        <dbReference type="Proteomes" id="UP000295165"/>
    </source>
</evidence>
<dbReference type="RefSeq" id="WP_043079359.1">
    <property type="nucleotide sequence ID" value="NZ_PECB01000003.1"/>
</dbReference>
<gene>
    <name evidence="1" type="ORF">CCUG63697_04670</name>
</gene>
<comment type="caution">
    <text evidence="1">The sequence shown here is derived from an EMBL/GenBank/DDBJ whole genome shotgun (WGS) entry which is preliminary data.</text>
</comment>
<dbReference type="EMBL" id="PECC01000030">
    <property type="protein sequence ID" value="TDZ47615.1"/>
    <property type="molecule type" value="Genomic_DNA"/>
</dbReference>
<accession>A0A4R8QUI5</accession>
<protein>
    <recommendedName>
        <fullName evidence="3">RacO protein</fullName>
    </recommendedName>
</protein>
<name>A0A4R8QUI5_9MYCO</name>
<organism evidence="1 2">
    <name type="scientific">Mycobacteroides franklinii</name>
    <dbReference type="NCBI Taxonomy" id="948102"/>
    <lineage>
        <taxon>Bacteria</taxon>
        <taxon>Bacillati</taxon>
        <taxon>Actinomycetota</taxon>
        <taxon>Actinomycetes</taxon>
        <taxon>Mycobacteriales</taxon>
        <taxon>Mycobacteriaceae</taxon>
        <taxon>Mycobacteroides</taxon>
    </lineage>
</organism>
<keyword evidence="2" id="KW-1185">Reference proteome</keyword>
<dbReference type="Pfam" id="PF19691">
    <property type="entry name" value="DUF6192"/>
    <property type="match status" value="1"/>
</dbReference>
<proteinExistence type="predicted"/>